<dbReference type="GO" id="GO:0045450">
    <property type="term" value="P:bicoid mRNA localization"/>
    <property type="evidence" value="ECO:0007669"/>
    <property type="project" value="InterPro"/>
</dbReference>
<dbReference type="GO" id="GO:0042803">
    <property type="term" value="F:protein homodimerization activity"/>
    <property type="evidence" value="ECO:0007669"/>
    <property type="project" value="InterPro"/>
</dbReference>
<dbReference type="STRING" id="7238.B4IQ32"/>
<accession>B4IQ32</accession>
<evidence type="ECO:0000259" key="1">
    <source>
        <dbReference type="Pfam" id="PF22123"/>
    </source>
</evidence>
<dbReference type="Proteomes" id="UP000001292">
    <property type="component" value="Unassembled WGS sequence"/>
</dbReference>
<evidence type="ECO:0000313" key="2">
    <source>
        <dbReference type="EMBL" id="EDW43598.1"/>
    </source>
</evidence>
<protein>
    <submittedName>
        <fullName evidence="2">GM15046</fullName>
    </submittedName>
</protein>
<dbReference type="PANTHER" id="PTHR12384:SF2">
    <property type="entry name" value="MATERNAL PROTEIN EXUPERANTIA"/>
    <property type="match status" value="1"/>
</dbReference>
<sequence length="149" mass="16628">MVADDIDDGVAIAVADQSSSSVGVKEELPAGNYILVGVDIDTTGRRLMDEIVQLAAYTPTDHFEQYIMPYMNLNPAARQRHQVRVISIGFYRMLKSMQTYKVSPVQSSPFNSRSQVLKHPQFHIQYPLRSLNPSLRSLPSRTSSTGLSN</sequence>
<dbReference type="PANTHER" id="PTHR12384">
    <property type="entry name" value="MATERNAL PROTEIN EXUPERANTIA"/>
    <property type="match status" value="1"/>
</dbReference>
<reference evidence="2 3" key="1">
    <citation type="journal article" date="2007" name="Nature">
        <title>Evolution of genes and genomes on the Drosophila phylogeny.</title>
        <authorList>
            <consortium name="Drosophila 12 Genomes Consortium"/>
            <person name="Clark A.G."/>
            <person name="Eisen M.B."/>
            <person name="Smith D.R."/>
            <person name="Bergman C.M."/>
            <person name="Oliver B."/>
            <person name="Markow T.A."/>
            <person name="Kaufman T.C."/>
            <person name="Kellis M."/>
            <person name="Gelbart W."/>
            <person name="Iyer V.N."/>
            <person name="Pollard D.A."/>
            <person name="Sackton T.B."/>
            <person name="Larracuente A.M."/>
            <person name="Singh N.D."/>
            <person name="Abad J.P."/>
            <person name="Abt D.N."/>
            <person name="Adryan B."/>
            <person name="Aguade M."/>
            <person name="Akashi H."/>
            <person name="Anderson W.W."/>
            <person name="Aquadro C.F."/>
            <person name="Ardell D.H."/>
            <person name="Arguello R."/>
            <person name="Artieri C.G."/>
            <person name="Barbash D.A."/>
            <person name="Barker D."/>
            <person name="Barsanti P."/>
            <person name="Batterham P."/>
            <person name="Batzoglou S."/>
            <person name="Begun D."/>
            <person name="Bhutkar A."/>
            <person name="Blanco E."/>
            <person name="Bosak S.A."/>
            <person name="Bradley R.K."/>
            <person name="Brand A.D."/>
            <person name="Brent M.R."/>
            <person name="Brooks A.N."/>
            <person name="Brown R.H."/>
            <person name="Butlin R.K."/>
            <person name="Caggese C."/>
            <person name="Calvi B.R."/>
            <person name="Bernardo de Carvalho A."/>
            <person name="Caspi A."/>
            <person name="Castrezana S."/>
            <person name="Celniker S.E."/>
            <person name="Chang J.L."/>
            <person name="Chapple C."/>
            <person name="Chatterji S."/>
            <person name="Chinwalla A."/>
            <person name="Civetta A."/>
            <person name="Clifton S.W."/>
            <person name="Comeron J.M."/>
            <person name="Costello J.C."/>
            <person name="Coyne J.A."/>
            <person name="Daub J."/>
            <person name="David R.G."/>
            <person name="Delcher A.L."/>
            <person name="Delehaunty K."/>
            <person name="Do C.B."/>
            <person name="Ebling H."/>
            <person name="Edwards K."/>
            <person name="Eickbush T."/>
            <person name="Evans J.D."/>
            <person name="Filipski A."/>
            <person name="Findeiss S."/>
            <person name="Freyhult E."/>
            <person name="Fulton L."/>
            <person name="Fulton R."/>
            <person name="Garcia A.C."/>
            <person name="Gardiner A."/>
            <person name="Garfield D.A."/>
            <person name="Garvin B.E."/>
            <person name="Gibson G."/>
            <person name="Gilbert D."/>
            <person name="Gnerre S."/>
            <person name="Godfrey J."/>
            <person name="Good R."/>
            <person name="Gotea V."/>
            <person name="Gravely B."/>
            <person name="Greenberg A.J."/>
            <person name="Griffiths-Jones S."/>
            <person name="Gross S."/>
            <person name="Guigo R."/>
            <person name="Gustafson E.A."/>
            <person name="Haerty W."/>
            <person name="Hahn M.W."/>
            <person name="Halligan D.L."/>
            <person name="Halpern A.L."/>
            <person name="Halter G.M."/>
            <person name="Han M.V."/>
            <person name="Heger A."/>
            <person name="Hillier L."/>
            <person name="Hinrichs A.S."/>
            <person name="Holmes I."/>
            <person name="Hoskins R.A."/>
            <person name="Hubisz M.J."/>
            <person name="Hultmark D."/>
            <person name="Huntley M.A."/>
            <person name="Jaffe D.B."/>
            <person name="Jagadeeshan S."/>
            <person name="Jeck W.R."/>
            <person name="Johnson J."/>
            <person name="Jones C.D."/>
            <person name="Jordan W.C."/>
            <person name="Karpen G.H."/>
            <person name="Kataoka E."/>
            <person name="Keightley P.D."/>
            <person name="Kheradpour P."/>
            <person name="Kirkness E.F."/>
            <person name="Koerich L.B."/>
            <person name="Kristiansen K."/>
            <person name="Kudrna D."/>
            <person name="Kulathinal R.J."/>
            <person name="Kumar S."/>
            <person name="Kwok R."/>
            <person name="Lander E."/>
            <person name="Langley C.H."/>
            <person name="Lapoint R."/>
            <person name="Lazzaro B.P."/>
            <person name="Lee S.J."/>
            <person name="Levesque L."/>
            <person name="Li R."/>
            <person name="Lin C.F."/>
            <person name="Lin M.F."/>
            <person name="Lindblad-Toh K."/>
            <person name="Llopart A."/>
            <person name="Long M."/>
            <person name="Low L."/>
            <person name="Lozovsky E."/>
            <person name="Lu J."/>
            <person name="Luo M."/>
            <person name="Machado C.A."/>
            <person name="Makalowski W."/>
            <person name="Marzo M."/>
            <person name="Matsuda M."/>
            <person name="Matzkin L."/>
            <person name="McAllister B."/>
            <person name="McBride C.S."/>
            <person name="McKernan B."/>
            <person name="McKernan K."/>
            <person name="Mendez-Lago M."/>
            <person name="Minx P."/>
            <person name="Mollenhauer M.U."/>
            <person name="Montooth K."/>
            <person name="Mount S.M."/>
            <person name="Mu X."/>
            <person name="Myers E."/>
            <person name="Negre B."/>
            <person name="Newfeld S."/>
            <person name="Nielsen R."/>
            <person name="Noor M.A."/>
            <person name="O'Grady P."/>
            <person name="Pachter L."/>
            <person name="Papaceit M."/>
            <person name="Parisi M.J."/>
            <person name="Parisi M."/>
            <person name="Parts L."/>
            <person name="Pedersen J.S."/>
            <person name="Pesole G."/>
            <person name="Phillippy A.M."/>
            <person name="Ponting C.P."/>
            <person name="Pop M."/>
            <person name="Porcelli D."/>
            <person name="Powell J.R."/>
            <person name="Prohaska S."/>
            <person name="Pruitt K."/>
            <person name="Puig M."/>
            <person name="Quesneville H."/>
            <person name="Ram K.R."/>
            <person name="Rand D."/>
            <person name="Rasmussen M.D."/>
            <person name="Reed L.K."/>
            <person name="Reenan R."/>
            <person name="Reily A."/>
            <person name="Remington K.A."/>
            <person name="Rieger T.T."/>
            <person name="Ritchie M.G."/>
            <person name="Robin C."/>
            <person name="Rogers Y.H."/>
            <person name="Rohde C."/>
            <person name="Rozas J."/>
            <person name="Rubenfield M.J."/>
            <person name="Ruiz A."/>
            <person name="Russo S."/>
            <person name="Salzberg S.L."/>
            <person name="Sanchez-Gracia A."/>
            <person name="Saranga D.J."/>
            <person name="Sato H."/>
            <person name="Schaeffer S.W."/>
            <person name="Schatz M.C."/>
            <person name="Schlenke T."/>
            <person name="Schwartz R."/>
            <person name="Segarra C."/>
            <person name="Singh R.S."/>
            <person name="Sirot L."/>
            <person name="Sirota M."/>
            <person name="Sisneros N.B."/>
            <person name="Smith C.D."/>
            <person name="Smith T.F."/>
            <person name="Spieth J."/>
            <person name="Stage D.E."/>
            <person name="Stark A."/>
            <person name="Stephan W."/>
            <person name="Strausberg R.L."/>
            <person name="Strempel S."/>
            <person name="Sturgill D."/>
            <person name="Sutton G."/>
            <person name="Sutton G.G."/>
            <person name="Tao W."/>
            <person name="Teichmann S."/>
            <person name="Tobari Y.N."/>
            <person name="Tomimura Y."/>
            <person name="Tsolas J.M."/>
            <person name="Valente V.L."/>
            <person name="Venter E."/>
            <person name="Venter J.C."/>
            <person name="Vicario S."/>
            <person name="Vieira F.G."/>
            <person name="Vilella A.J."/>
            <person name="Villasante A."/>
            <person name="Walenz B."/>
            <person name="Wang J."/>
            <person name="Wasserman M."/>
            <person name="Watts T."/>
            <person name="Wilson D."/>
            <person name="Wilson R.K."/>
            <person name="Wing R.A."/>
            <person name="Wolfner M.F."/>
            <person name="Wong A."/>
            <person name="Wong G.K."/>
            <person name="Wu C.I."/>
            <person name="Wu G."/>
            <person name="Yamamoto D."/>
            <person name="Yang H.P."/>
            <person name="Yang S.P."/>
            <person name="Yorke J.A."/>
            <person name="Yoshida K."/>
            <person name="Zdobnov E."/>
            <person name="Zhang P."/>
            <person name="Zhang Y."/>
            <person name="Zimin A.V."/>
            <person name="Baldwin J."/>
            <person name="Abdouelleil A."/>
            <person name="Abdulkadir J."/>
            <person name="Abebe A."/>
            <person name="Abera B."/>
            <person name="Abreu J."/>
            <person name="Acer S.C."/>
            <person name="Aftuck L."/>
            <person name="Alexander A."/>
            <person name="An P."/>
            <person name="Anderson E."/>
            <person name="Anderson S."/>
            <person name="Arachi H."/>
            <person name="Azer M."/>
            <person name="Bachantsang P."/>
            <person name="Barry A."/>
            <person name="Bayul T."/>
            <person name="Berlin A."/>
            <person name="Bessette D."/>
            <person name="Bloom T."/>
            <person name="Blye J."/>
            <person name="Boguslavskiy L."/>
            <person name="Bonnet C."/>
            <person name="Boukhgalter B."/>
            <person name="Bourzgui I."/>
            <person name="Brown A."/>
            <person name="Cahill P."/>
            <person name="Channer S."/>
            <person name="Cheshatsang Y."/>
            <person name="Chuda L."/>
            <person name="Citroen M."/>
            <person name="Collymore A."/>
            <person name="Cooke P."/>
            <person name="Costello M."/>
            <person name="D'Aco K."/>
            <person name="Daza R."/>
            <person name="De Haan G."/>
            <person name="DeGray S."/>
            <person name="DeMaso C."/>
            <person name="Dhargay N."/>
            <person name="Dooley K."/>
            <person name="Dooley E."/>
            <person name="Doricent M."/>
            <person name="Dorje P."/>
            <person name="Dorjee K."/>
            <person name="Dupes A."/>
            <person name="Elong R."/>
            <person name="Falk J."/>
            <person name="Farina A."/>
            <person name="Faro S."/>
            <person name="Ferguson D."/>
            <person name="Fisher S."/>
            <person name="Foley C.D."/>
            <person name="Franke A."/>
            <person name="Friedrich D."/>
            <person name="Gadbois L."/>
            <person name="Gearin G."/>
            <person name="Gearin C.R."/>
            <person name="Giannoukos G."/>
            <person name="Goode T."/>
            <person name="Graham J."/>
            <person name="Grandbois E."/>
            <person name="Grewal S."/>
            <person name="Gyaltsen K."/>
            <person name="Hafez N."/>
            <person name="Hagos B."/>
            <person name="Hall J."/>
            <person name="Henson C."/>
            <person name="Hollinger A."/>
            <person name="Honan T."/>
            <person name="Huard M.D."/>
            <person name="Hughes L."/>
            <person name="Hurhula B."/>
            <person name="Husby M.E."/>
            <person name="Kamat A."/>
            <person name="Kanga B."/>
            <person name="Kashin S."/>
            <person name="Khazanovich D."/>
            <person name="Kisner P."/>
            <person name="Lance K."/>
            <person name="Lara M."/>
            <person name="Lee W."/>
            <person name="Lennon N."/>
            <person name="Letendre F."/>
            <person name="LeVine R."/>
            <person name="Lipovsky A."/>
            <person name="Liu X."/>
            <person name="Liu J."/>
            <person name="Liu S."/>
            <person name="Lokyitsang T."/>
            <person name="Lokyitsang Y."/>
            <person name="Lubonja R."/>
            <person name="Lui A."/>
            <person name="MacDonald P."/>
            <person name="Magnisalis V."/>
            <person name="Maru K."/>
            <person name="Matthews C."/>
            <person name="McCusker W."/>
            <person name="McDonough S."/>
            <person name="Mehta T."/>
            <person name="Meldrim J."/>
            <person name="Meneus L."/>
            <person name="Mihai O."/>
            <person name="Mihalev A."/>
            <person name="Mihova T."/>
            <person name="Mittelman R."/>
            <person name="Mlenga V."/>
            <person name="Montmayeur A."/>
            <person name="Mulrain L."/>
            <person name="Navidi A."/>
            <person name="Naylor J."/>
            <person name="Negash T."/>
            <person name="Nguyen T."/>
            <person name="Nguyen N."/>
            <person name="Nicol R."/>
            <person name="Norbu C."/>
            <person name="Norbu N."/>
            <person name="Novod N."/>
            <person name="O'Neill B."/>
            <person name="Osman S."/>
            <person name="Markiewicz E."/>
            <person name="Oyono O.L."/>
            <person name="Patti C."/>
            <person name="Phunkhang P."/>
            <person name="Pierre F."/>
            <person name="Priest M."/>
            <person name="Raghuraman S."/>
            <person name="Rege F."/>
            <person name="Reyes R."/>
            <person name="Rise C."/>
            <person name="Rogov P."/>
            <person name="Ross K."/>
            <person name="Ryan E."/>
            <person name="Settipalli S."/>
            <person name="Shea T."/>
            <person name="Sherpa N."/>
            <person name="Shi L."/>
            <person name="Shih D."/>
            <person name="Sparrow T."/>
            <person name="Spaulding J."/>
            <person name="Stalker J."/>
            <person name="Stange-Thomann N."/>
            <person name="Stavropoulos S."/>
            <person name="Stone C."/>
            <person name="Strader C."/>
            <person name="Tesfaye S."/>
            <person name="Thomson T."/>
            <person name="Thoulutsang Y."/>
            <person name="Thoulutsang D."/>
            <person name="Topham K."/>
            <person name="Topping I."/>
            <person name="Tsamla T."/>
            <person name="Vassiliev H."/>
            <person name="Vo A."/>
            <person name="Wangchuk T."/>
            <person name="Wangdi T."/>
            <person name="Weiand M."/>
            <person name="Wilkinson J."/>
            <person name="Wilson A."/>
            <person name="Yadav S."/>
            <person name="Young G."/>
            <person name="Yu Q."/>
            <person name="Zembek L."/>
            <person name="Zhong D."/>
            <person name="Zimmer A."/>
            <person name="Zwirko Z."/>
            <person name="Jaffe D.B."/>
            <person name="Alvarez P."/>
            <person name="Brockman W."/>
            <person name="Butler J."/>
            <person name="Chin C."/>
            <person name="Gnerre S."/>
            <person name="Grabherr M."/>
            <person name="Kleber M."/>
            <person name="Mauceli E."/>
            <person name="MacCallum I."/>
        </authorList>
    </citation>
    <scope>NUCLEOTIDE SEQUENCE [LARGE SCALE GENOMIC DNA]</scope>
    <source>
        <strain evidence="3">Rob3c / Tucson 14021-0248.25</strain>
    </source>
</reference>
<proteinExistence type="predicted"/>
<organism evidence="3">
    <name type="scientific">Drosophila sechellia</name>
    <name type="common">Fruit fly</name>
    <dbReference type="NCBI Taxonomy" id="7238"/>
    <lineage>
        <taxon>Eukaryota</taxon>
        <taxon>Metazoa</taxon>
        <taxon>Ecdysozoa</taxon>
        <taxon>Arthropoda</taxon>
        <taxon>Hexapoda</taxon>
        <taxon>Insecta</taxon>
        <taxon>Pterygota</taxon>
        <taxon>Neoptera</taxon>
        <taxon>Endopterygota</taxon>
        <taxon>Diptera</taxon>
        <taxon>Brachycera</taxon>
        <taxon>Muscomorpha</taxon>
        <taxon>Ephydroidea</taxon>
        <taxon>Drosophilidae</taxon>
        <taxon>Drosophila</taxon>
        <taxon>Sophophora</taxon>
    </lineage>
</organism>
<dbReference type="GO" id="GO:0003723">
    <property type="term" value="F:RNA binding"/>
    <property type="evidence" value="ECO:0007669"/>
    <property type="project" value="InterPro"/>
</dbReference>
<name>B4IQ32_DROSE</name>
<dbReference type="PhylomeDB" id="B4IQ32"/>
<feature type="domain" description="Exuperantia RNAse H-like" evidence="1">
    <location>
        <begin position="33"/>
        <end position="103"/>
    </location>
</feature>
<dbReference type="EMBL" id="CH685138">
    <property type="protein sequence ID" value="EDW43598.1"/>
    <property type="molecule type" value="Genomic_DNA"/>
</dbReference>
<keyword evidence="3" id="KW-1185">Reference proteome</keyword>
<evidence type="ECO:0000313" key="3">
    <source>
        <dbReference type="Proteomes" id="UP000001292"/>
    </source>
</evidence>
<dbReference type="InterPro" id="IPR054362">
    <property type="entry name" value="Exu_RNase_H-like"/>
</dbReference>
<gene>
    <name evidence="2" type="primary">Dsec\GM15046</name>
    <name evidence="2" type="ORF">Dsec_GM15046</name>
</gene>
<dbReference type="AlphaFoldDB" id="B4IQ32"/>
<dbReference type="Pfam" id="PF22123">
    <property type="entry name" value="Exu_RNase_H_like"/>
    <property type="match status" value="1"/>
</dbReference>
<dbReference type="InterPro" id="IPR037998">
    <property type="entry name" value="Exu"/>
</dbReference>
<dbReference type="HOGENOM" id="CLU_1751617_0_0_1"/>